<evidence type="ECO:0000256" key="1">
    <source>
        <dbReference type="ARBA" id="ARBA00006817"/>
    </source>
</evidence>
<organism evidence="3 4">
    <name type="scientific">Brachybacterium kimchii</name>
    <dbReference type="NCBI Taxonomy" id="2942909"/>
    <lineage>
        <taxon>Bacteria</taxon>
        <taxon>Bacillati</taxon>
        <taxon>Actinomycetota</taxon>
        <taxon>Actinomycetes</taxon>
        <taxon>Micrococcales</taxon>
        <taxon>Dermabacteraceae</taxon>
        <taxon>Brachybacterium</taxon>
    </lineage>
</organism>
<dbReference type="InterPro" id="IPR013538">
    <property type="entry name" value="ASHA1/2-like_C"/>
</dbReference>
<accession>A0ABY4N2E9</accession>
<evidence type="ECO:0000313" key="3">
    <source>
        <dbReference type="EMBL" id="UQN28743.1"/>
    </source>
</evidence>
<proteinExistence type="inferred from homology"/>
<sequence length="294" mass="31889">MTRSDPELHDVDGGTDIVVRRRYPHPIDRVWRAVTEAEHLATWFPGAPEFELRTGGTVRFAEFAGDPAEFGEVLALDPPRLLRFTWDTDVVTLELSGDDEGTELVLTDRLADRPAAASVATGWESCLELLGSVIVGEAPQEPGPRYARHEELAHRFALGRPVMEETAECWSARFERQLVCPPEVAWELFLGGAAEPEVAHAVPRVGEELRAPQAPEVVLGTVTEVEAPRLIAFDTGAGEPGDKVRFELLEGTGHGARMLLTVRGTDPAERDAALEQWGLGAVEAIAAAALAHVA</sequence>
<dbReference type="RefSeq" id="WP_249477862.1">
    <property type="nucleotide sequence ID" value="NZ_CP097218.1"/>
</dbReference>
<feature type="domain" description="Activator of Hsp90 ATPase homologue 1/2-like C-terminal" evidence="2">
    <location>
        <begin position="25"/>
        <end position="131"/>
    </location>
</feature>
<gene>
    <name evidence="3" type="ORF">M4486_14080</name>
</gene>
<protein>
    <submittedName>
        <fullName evidence="3">SRPBCC domain-containing protein</fullName>
    </submittedName>
</protein>
<dbReference type="Gene3D" id="3.30.530.20">
    <property type="match status" value="2"/>
</dbReference>
<comment type="similarity">
    <text evidence="1">Belongs to the AHA1 family.</text>
</comment>
<dbReference type="Proteomes" id="UP001055868">
    <property type="component" value="Chromosome"/>
</dbReference>
<dbReference type="CDD" id="cd08899">
    <property type="entry name" value="SRPBCC_CalC_Aha1-like_6"/>
    <property type="match status" value="1"/>
</dbReference>
<keyword evidence="4" id="KW-1185">Reference proteome</keyword>
<dbReference type="EMBL" id="CP097218">
    <property type="protein sequence ID" value="UQN28743.1"/>
    <property type="molecule type" value="Genomic_DNA"/>
</dbReference>
<dbReference type="SUPFAM" id="SSF55961">
    <property type="entry name" value="Bet v1-like"/>
    <property type="match status" value="2"/>
</dbReference>
<reference evidence="3" key="1">
    <citation type="submission" date="2022-05" db="EMBL/GenBank/DDBJ databases">
        <title>Genomic analysis of Brachybacterium sp. CBA3104.</title>
        <authorList>
            <person name="Roh S.W."/>
            <person name="Kim Y.B."/>
            <person name="Kim Y."/>
        </authorList>
    </citation>
    <scope>NUCLEOTIDE SEQUENCE</scope>
    <source>
        <strain evidence="3">CBA3104</strain>
    </source>
</reference>
<evidence type="ECO:0000259" key="2">
    <source>
        <dbReference type="Pfam" id="PF08327"/>
    </source>
</evidence>
<dbReference type="InterPro" id="IPR023393">
    <property type="entry name" value="START-like_dom_sf"/>
</dbReference>
<evidence type="ECO:0000313" key="4">
    <source>
        <dbReference type="Proteomes" id="UP001055868"/>
    </source>
</evidence>
<dbReference type="Pfam" id="PF08327">
    <property type="entry name" value="AHSA1"/>
    <property type="match status" value="1"/>
</dbReference>
<name>A0ABY4N2E9_9MICO</name>